<reference evidence="3" key="1">
    <citation type="journal article" date="2019" name="Int. J. Syst. Evol. Microbiol.">
        <title>The Global Catalogue of Microorganisms (GCM) 10K type strain sequencing project: providing services to taxonomists for standard genome sequencing and annotation.</title>
        <authorList>
            <consortium name="The Broad Institute Genomics Platform"/>
            <consortium name="The Broad Institute Genome Sequencing Center for Infectious Disease"/>
            <person name="Wu L."/>
            <person name="Ma J."/>
        </authorList>
    </citation>
    <scope>NUCLEOTIDE SEQUENCE [LARGE SCALE GENOMIC DNA]</scope>
    <source>
        <strain evidence="3">JCM 18054</strain>
    </source>
</reference>
<dbReference type="InterPro" id="IPR051053">
    <property type="entry name" value="ECH/Chromodomain_protein"/>
</dbReference>
<dbReference type="Pfam" id="PF00378">
    <property type="entry name" value="ECH_1"/>
    <property type="match status" value="1"/>
</dbReference>
<proteinExistence type="inferred from homology"/>
<accession>A0ABP8VJD8</accession>
<dbReference type="SUPFAM" id="SSF52096">
    <property type="entry name" value="ClpP/crotonase"/>
    <property type="match status" value="1"/>
</dbReference>
<dbReference type="EMBL" id="BAABIB010000141">
    <property type="protein sequence ID" value="GAA4665045.1"/>
    <property type="molecule type" value="Genomic_DNA"/>
</dbReference>
<name>A0ABP8VJD8_9PSEU</name>
<evidence type="ECO:0000313" key="2">
    <source>
        <dbReference type="EMBL" id="GAA4665045.1"/>
    </source>
</evidence>
<dbReference type="PANTHER" id="PTHR43684">
    <property type="match status" value="1"/>
</dbReference>
<dbReference type="NCBIfam" id="NF006109">
    <property type="entry name" value="PRK08260.1"/>
    <property type="match status" value="1"/>
</dbReference>
<sequence length="301" mass="31748">MLTVPARCRTLGAVIYDEIGYEVADAIATITLNRPERLNAFTLEMAHQLIAAFDEADADDSVRVVVVTGAGRGFCAGADLERGASTFDKDAHGDVEGFGEVDGVPRDAGGAVSLRIAASRKIVIGAFNGPAVGVGVTMTLPMDIRIAAETAKFGFVFARRGIVPEAASTWFLPRIVGISRAVEWVATGRVFDAAEALAGGLVSRVVPADELIPVARSIAREIADNTSAVSVAVSRQLLWGMLGSPTPWDAHREDSRALLRLGAGPDAMEGVLAFLQKRPADFPGRVSTDYPPDVPPFPGRP</sequence>
<dbReference type="Proteomes" id="UP001500192">
    <property type="component" value="Unassembled WGS sequence"/>
</dbReference>
<comment type="caution">
    <text evidence="2">The sequence shown here is derived from an EMBL/GenBank/DDBJ whole genome shotgun (WGS) entry which is preliminary data.</text>
</comment>
<dbReference type="InterPro" id="IPR001753">
    <property type="entry name" value="Enoyl-CoA_hydra/iso"/>
</dbReference>
<dbReference type="PANTHER" id="PTHR43684:SF4">
    <property type="entry name" value="ENOYL-COA HYDRATASE_ISOMERASE FAMILY PROTEIN (AFU_ORTHOLOGUE AFUA_1G01890)"/>
    <property type="match status" value="1"/>
</dbReference>
<dbReference type="Gene3D" id="1.10.12.10">
    <property type="entry name" value="Lyase 2-enoyl-coa Hydratase, Chain A, domain 2"/>
    <property type="match status" value="1"/>
</dbReference>
<gene>
    <name evidence="2" type="ORF">GCM10023214_67700</name>
</gene>
<dbReference type="InterPro" id="IPR029045">
    <property type="entry name" value="ClpP/crotonase-like_dom_sf"/>
</dbReference>
<dbReference type="CDD" id="cd06558">
    <property type="entry name" value="crotonase-like"/>
    <property type="match status" value="1"/>
</dbReference>
<keyword evidence="3" id="KW-1185">Reference proteome</keyword>
<organism evidence="2 3">
    <name type="scientific">Amycolatopsis dongchuanensis</name>
    <dbReference type="NCBI Taxonomy" id="1070866"/>
    <lineage>
        <taxon>Bacteria</taxon>
        <taxon>Bacillati</taxon>
        <taxon>Actinomycetota</taxon>
        <taxon>Actinomycetes</taxon>
        <taxon>Pseudonocardiales</taxon>
        <taxon>Pseudonocardiaceae</taxon>
        <taxon>Amycolatopsis</taxon>
    </lineage>
</organism>
<evidence type="ECO:0000256" key="1">
    <source>
        <dbReference type="ARBA" id="ARBA00005254"/>
    </source>
</evidence>
<evidence type="ECO:0000313" key="3">
    <source>
        <dbReference type="Proteomes" id="UP001500192"/>
    </source>
</evidence>
<protein>
    <submittedName>
        <fullName evidence="2">Crotonase/enoyl-CoA hydratase family protein</fullName>
    </submittedName>
</protein>
<dbReference type="InterPro" id="IPR014748">
    <property type="entry name" value="Enoyl-CoA_hydra_C"/>
</dbReference>
<comment type="similarity">
    <text evidence="1">Belongs to the enoyl-CoA hydratase/isomerase family.</text>
</comment>
<dbReference type="Gene3D" id="3.90.226.10">
    <property type="entry name" value="2-enoyl-CoA Hydratase, Chain A, domain 1"/>
    <property type="match status" value="1"/>
</dbReference>